<evidence type="ECO:0000313" key="4">
    <source>
        <dbReference type="Proteomes" id="UP001284771"/>
    </source>
</evidence>
<sequence>MRSIGEIFKENRERKKLSQDEIAKRLEVTKSYISKVENNIKKPTMEFLNRAAEVFDIDVLDFFEGKVKPDQTLSTENLEWVILGEEMKRQGVSAEQLREWVRAIKATNK</sequence>
<dbReference type="PANTHER" id="PTHR46797:SF1">
    <property type="entry name" value="METHYLPHOSPHONATE SYNTHASE"/>
    <property type="match status" value="1"/>
</dbReference>
<dbReference type="Gene3D" id="1.10.260.40">
    <property type="entry name" value="lambda repressor-like DNA-binding domains"/>
    <property type="match status" value="1"/>
</dbReference>
<dbReference type="SUPFAM" id="SSF47413">
    <property type="entry name" value="lambda repressor-like DNA-binding domains"/>
    <property type="match status" value="1"/>
</dbReference>
<name>A0ABU4J237_9BACI</name>
<dbReference type="InterPro" id="IPR050807">
    <property type="entry name" value="TransReg_Diox_bact_type"/>
</dbReference>
<proteinExistence type="predicted"/>
<organism evidence="3 4">
    <name type="scientific">Priestia flexa</name>
    <dbReference type="NCBI Taxonomy" id="86664"/>
    <lineage>
        <taxon>Bacteria</taxon>
        <taxon>Bacillati</taxon>
        <taxon>Bacillota</taxon>
        <taxon>Bacilli</taxon>
        <taxon>Bacillales</taxon>
        <taxon>Bacillaceae</taxon>
        <taxon>Priestia</taxon>
    </lineage>
</organism>
<dbReference type="Pfam" id="PF01381">
    <property type="entry name" value="HTH_3"/>
    <property type="match status" value="1"/>
</dbReference>
<dbReference type="InterPro" id="IPR010982">
    <property type="entry name" value="Lambda_DNA-bd_dom_sf"/>
</dbReference>
<dbReference type="PROSITE" id="PS50943">
    <property type="entry name" value="HTH_CROC1"/>
    <property type="match status" value="1"/>
</dbReference>
<dbReference type="PANTHER" id="PTHR46797">
    <property type="entry name" value="HTH-TYPE TRANSCRIPTIONAL REGULATOR"/>
    <property type="match status" value="1"/>
</dbReference>
<dbReference type="InterPro" id="IPR001387">
    <property type="entry name" value="Cro/C1-type_HTH"/>
</dbReference>
<dbReference type="CDD" id="cd00093">
    <property type="entry name" value="HTH_XRE"/>
    <property type="match status" value="1"/>
</dbReference>
<protein>
    <submittedName>
        <fullName evidence="3">Helix-turn-helix transcriptional regulator</fullName>
    </submittedName>
</protein>
<feature type="domain" description="HTH cro/C1-type" evidence="2">
    <location>
        <begin position="12"/>
        <end position="62"/>
    </location>
</feature>
<keyword evidence="4" id="KW-1185">Reference proteome</keyword>
<dbReference type="EMBL" id="JAWUZT010000005">
    <property type="protein sequence ID" value="MDW8515064.1"/>
    <property type="molecule type" value="Genomic_DNA"/>
</dbReference>
<gene>
    <name evidence="3" type="ORF">RIB56_02885</name>
</gene>
<dbReference type="SMART" id="SM00530">
    <property type="entry name" value="HTH_XRE"/>
    <property type="match status" value="1"/>
</dbReference>
<comment type="caution">
    <text evidence="3">The sequence shown here is derived from an EMBL/GenBank/DDBJ whole genome shotgun (WGS) entry which is preliminary data.</text>
</comment>
<evidence type="ECO:0000313" key="3">
    <source>
        <dbReference type="EMBL" id="MDW8515064.1"/>
    </source>
</evidence>
<evidence type="ECO:0000256" key="1">
    <source>
        <dbReference type="ARBA" id="ARBA00023125"/>
    </source>
</evidence>
<dbReference type="RefSeq" id="WP_100347509.1">
    <property type="nucleotide sequence ID" value="NZ_CP060274.1"/>
</dbReference>
<dbReference type="Proteomes" id="UP001284771">
    <property type="component" value="Unassembled WGS sequence"/>
</dbReference>
<accession>A0ABU4J237</accession>
<evidence type="ECO:0000259" key="2">
    <source>
        <dbReference type="PROSITE" id="PS50943"/>
    </source>
</evidence>
<reference evidence="4" key="1">
    <citation type="submission" date="2023-07" db="EMBL/GenBank/DDBJ databases">
        <title>Draft genomic sequences of Priestia flexa CCM isolated from the soil of an abandoned mine contaminated by free cyanide in the high Andean zone of Tacna, Peru.</title>
        <authorList>
            <person name="Caceda Quiroz C.J."/>
            <person name="Maraza Chooque G.J."/>
            <person name="Fora Quispe G.L."/>
            <person name="Carpio Mamani M."/>
        </authorList>
    </citation>
    <scope>NUCLEOTIDE SEQUENCE [LARGE SCALE GENOMIC DNA]</scope>
    <source>
        <strain evidence="4">CCM</strain>
    </source>
</reference>
<keyword evidence="1" id="KW-0238">DNA-binding</keyword>